<dbReference type="InterPro" id="IPR036291">
    <property type="entry name" value="NAD(P)-bd_dom_sf"/>
</dbReference>
<keyword evidence="12" id="KW-1185">Reference proteome</keyword>
<dbReference type="InterPro" id="IPR028939">
    <property type="entry name" value="P5C_Rdtase_cat_N"/>
</dbReference>
<evidence type="ECO:0000256" key="8">
    <source>
        <dbReference type="RuleBase" id="RU003903"/>
    </source>
</evidence>
<dbReference type="HAMAP" id="MF_01925">
    <property type="entry name" value="P5C_reductase"/>
    <property type="match status" value="1"/>
</dbReference>
<dbReference type="SUPFAM" id="SSF51735">
    <property type="entry name" value="NAD(P)-binding Rossmann-fold domains"/>
    <property type="match status" value="1"/>
</dbReference>
<dbReference type="EMBL" id="JAMQKB010000030">
    <property type="protein sequence ID" value="MDC3426102.1"/>
    <property type="molecule type" value="Genomic_DNA"/>
</dbReference>
<comment type="subcellular location">
    <subcellularLocation>
        <location evidence="6">Cytoplasm</location>
    </subcellularLocation>
</comment>
<evidence type="ECO:0000256" key="2">
    <source>
        <dbReference type="ARBA" id="ARBA00022650"/>
    </source>
</evidence>
<keyword evidence="6 8" id="KW-0028">Amino-acid biosynthesis</keyword>
<evidence type="ECO:0000256" key="6">
    <source>
        <dbReference type="HAMAP-Rule" id="MF_01925"/>
    </source>
</evidence>
<dbReference type="NCBIfam" id="TIGR00112">
    <property type="entry name" value="proC"/>
    <property type="match status" value="1"/>
</dbReference>
<keyword evidence="2 6" id="KW-0641">Proline biosynthesis</keyword>
<dbReference type="RefSeq" id="WP_272437922.1">
    <property type="nucleotide sequence ID" value="NZ_JAMQKB010000030.1"/>
</dbReference>
<comment type="pathway">
    <text evidence="6 8">Amino-acid biosynthesis; L-proline biosynthesis; L-proline from L-glutamate 5-semialdehyde: step 1/1.</text>
</comment>
<name>A0A9X3WUD8_9BACI</name>
<feature type="domain" description="Pyrroline-5-carboxylate reductase catalytic N-terminal" evidence="9">
    <location>
        <begin position="4"/>
        <end position="100"/>
    </location>
</feature>
<evidence type="ECO:0000256" key="5">
    <source>
        <dbReference type="ARBA" id="ARBA00058118"/>
    </source>
</evidence>
<evidence type="ECO:0000313" key="11">
    <source>
        <dbReference type="EMBL" id="MDC3426102.1"/>
    </source>
</evidence>
<dbReference type="GO" id="GO:0055129">
    <property type="term" value="P:L-proline biosynthetic process"/>
    <property type="evidence" value="ECO:0007669"/>
    <property type="project" value="UniProtKB-UniRule"/>
</dbReference>
<dbReference type="GO" id="GO:0004735">
    <property type="term" value="F:pyrroline-5-carboxylate reductase activity"/>
    <property type="evidence" value="ECO:0007669"/>
    <property type="project" value="UniProtKB-UniRule"/>
</dbReference>
<evidence type="ECO:0000256" key="4">
    <source>
        <dbReference type="ARBA" id="ARBA00023002"/>
    </source>
</evidence>
<comment type="caution">
    <text evidence="11">The sequence shown here is derived from an EMBL/GenBank/DDBJ whole genome shotgun (WGS) entry which is preliminary data.</text>
</comment>
<evidence type="ECO:0000256" key="7">
    <source>
        <dbReference type="NCBIfam" id="TIGR00112"/>
    </source>
</evidence>
<dbReference type="InterPro" id="IPR029036">
    <property type="entry name" value="P5CR_dimer"/>
</dbReference>
<dbReference type="PIRSF" id="PIRSF000193">
    <property type="entry name" value="Pyrrol-5-carb_rd"/>
    <property type="match status" value="1"/>
</dbReference>
<dbReference type="Gene3D" id="1.10.3730.10">
    <property type="entry name" value="ProC C-terminal domain-like"/>
    <property type="match status" value="1"/>
</dbReference>
<organism evidence="11 12">
    <name type="scientific">Terrihalobacillus insolitus</name>
    <dbReference type="NCBI Taxonomy" id="2950438"/>
    <lineage>
        <taxon>Bacteria</taxon>
        <taxon>Bacillati</taxon>
        <taxon>Bacillota</taxon>
        <taxon>Bacilli</taxon>
        <taxon>Bacillales</taxon>
        <taxon>Bacillaceae</taxon>
        <taxon>Terrihalobacillus</taxon>
    </lineage>
</organism>
<comment type="catalytic activity">
    <reaction evidence="6 8">
        <text>L-proline + NADP(+) = (S)-1-pyrroline-5-carboxylate + NADPH + 2 H(+)</text>
        <dbReference type="Rhea" id="RHEA:14109"/>
        <dbReference type="ChEBI" id="CHEBI:15378"/>
        <dbReference type="ChEBI" id="CHEBI:17388"/>
        <dbReference type="ChEBI" id="CHEBI:57783"/>
        <dbReference type="ChEBI" id="CHEBI:58349"/>
        <dbReference type="ChEBI" id="CHEBI:60039"/>
        <dbReference type="EC" id="1.5.1.2"/>
    </reaction>
</comment>
<dbReference type="PANTHER" id="PTHR11645">
    <property type="entry name" value="PYRROLINE-5-CARBOXYLATE REDUCTASE"/>
    <property type="match status" value="1"/>
</dbReference>
<protein>
    <recommendedName>
        <fullName evidence="6 7">Pyrroline-5-carboxylate reductase</fullName>
        <shortName evidence="6">P5C reductase</shortName>
        <shortName evidence="6">P5CR</shortName>
        <ecNumber evidence="6 7">1.5.1.2</ecNumber>
    </recommendedName>
    <alternativeName>
        <fullName evidence="6">PCA reductase</fullName>
    </alternativeName>
</protein>
<dbReference type="InterPro" id="IPR000304">
    <property type="entry name" value="Pyrroline-COOH_reductase"/>
</dbReference>
<dbReference type="Gene3D" id="3.40.50.720">
    <property type="entry name" value="NAD(P)-binding Rossmann-like Domain"/>
    <property type="match status" value="1"/>
</dbReference>
<dbReference type="EC" id="1.5.1.2" evidence="6 7"/>
<evidence type="ECO:0000313" key="12">
    <source>
        <dbReference type="Proteomes" id="UP001145050"/>
    </source>
</evidence>
<evidence type="ECO:0000256" key="3">
    <source>
        <dbReference type="ARBA" id="ARBA00022857"/>
    </source>
</evidence>
<accession>A0A9X3WUD8</accession>
<gene>
    <name evidence="6 11" type="primary">proC</name>
    <name evidence="11" type="ORF">NC797_16515</name>
</gene>
<sequence>MFKKVSFVGAGSMAEAIITGMLAKGFLKSNEISVTNKENKERLERLVNLYQVDSSSDRGKVIKGADIVILSMKPKDIKDALHAIKGYIEPNQIVVSVLAGVSTDYISVELGLNAPVVRAMPNTSATIGCSATAIAGGKYANNEHIEKVKELFQTIGTTAVVDEADLHAITGLSGSGPAYIYYFAEAMEQAAKDAGINEEVAKELIIQTFVGAAQMLKTTKEEPAVLRKKITSPGGTTQAGVETLEKYKSQEALIACIKQAGARSVELGSAFQARSSTLK</sequence>
<dbReference type="InterPro" id="IPR053790">
    <property type="entry name" value="P5CR-like_CS"/>
</dbReference>
<comment type="function">
    <text evidence="5 6">Catalyzes the reduction of 1-pyrroline-5-carboxylate (PCA) to L-proline.</text>
</comment>
<dbReference type="Pfam" id="PF14748">
    <property type="entry name" value="P5CR_dimer"/>
    <property type="match status" value="1"/>
</dbReference>
<keyword evidence="4 6" id="KW-0560">Oxidoreductase</keyword>
<dbReference type="AlphaFoldDB" id="A0A9X3WUD8"/>
<evidence type="ECO:0000256" key="1">
    <source>
        <dbReference type="ARBA" id="ARBA00005525"/>
    </source>
</evidence>
<reference evidence="11" key="1">
    <citation type="submission" date="2022-06" db="EMBL/GenBank/DDBJ databases">
        <title>Aquibacillus sp. a new bacterium isolated from soil saline samples.</title>
        <authorList>
            <person name="Galisteo C."/>
            <person name="De La Haba R."/>
            <person name="Sanchez-Porro C."/>
            <person name="Ventosa A."/>
        </authorList>
    </citation>
    <scope>NUCLEOTIDE SEQUENCE</scope>
    <source>
        <strain evidence="11">3ASR75-11</strain>
    </source>
</reference>
<keyword evidence="3 6" id="KW-0521">NADP</keyword>
<evidence type="ECO:0000259" key="10">
    <source>
        <dbReference type="Pfam" id="PF14748"/>
    </source>
</evidence>
<dbReference type="PROSITE" id="PS00521">
    <property type="entry name" value="P5CR"/>
    <property type="match status" value="1"/>
</dbReference>
<dbReference type="InterPro" id="IPR008927">
    <property type="entry name" value="6-PGluconate_DH-like_C_sf"/>
</dbReference>
<dbReference type="Proteomes" id="UP001145050">
    <property type="component" value="Unassembled WGS sequence"/>
</dbReference>
<proteinExistence type="inferred from homology"/>
<feature type="domain" description="Pyrroline-5-carboxylate reductase dimerisation" evidence="10">
    <location>
        <begin position="163"/>
        <end position="267"/>
    </location>
</feature>
<dbReference type="FunFam" id="1.10.3730.10:FF:000001">
    <property type="entry name" value="Pyrroline-5-carboxylate reductase"/>
    <property type="match status" value="1"/>
</dbReference>
<evidence type="ECO:0000259" key="9">
    <source>
        <dbReference type="Pfam" id="PF03807"/>
    </source>
</evidence>
<dbReference type="Pfam" id="PF03807">
    <property type="entry name" value="F420_oxidored"/>
    <property type="match status" value="1"/>
</dbReference>
<keyword evidence="6" id="KW-0963">Cytoplasm</keyword>
<comment type="similarity">
    <text evidence="1 6 8">Belongs to the pyrroline-5-carboxylate reductase family.</text>
</comment>
<dbReference type="GO" id="GO:0005737">
    <property type="term" value="C:cytoplasm"/>
    <property type="evidence" value="ECO:0007669"/>
    <property type="project" value="UniProtKB-SubCell"/>
</dbReference>
<dbReference type="PANTHER" id="PTHR11645:SF49">
    <property type="entry name" value="PYRROLINE-5-CARBOXYLATE REDUCTASE 1"/>
    <property type="match status" value="1"/>
</dbReference>
<comment type="catalytic activity">
    <reaction evidence="6">
        <text>L-proline + NAD(+) = (S)-1-pyrroline-5-carboxylate + NADH + 2 H(+)</text>
        <dbReference type="Rhea" id="RHEA:14105"/>
        <dbReference type="ChEBI" id="CHEBI:15378"/>
        <dbReference type="ChEBI" id="CHEBI:17388"/>
        <dbReference type="ChEBI" id="CHEBI:57540"/>
        <dbReference type="ChEBI" id="CHEBI:57945"/>
        <dbReference type="ChEBI" id="CHEBI:60039"/>
        <dbReference type="EC" id="1.5.1.2"/>
    </reaction>
</comment>
<dbReference type="SUPFAM" id="SSF48179">
    <property type="entry name" value="6-phosphogluconate dehydrogenase C-terminal domain-like"/>
    <property type="match status" value="1"/>
</dbReference>